<gene>
    <name evidence="2" type="ORF">Q8A70_19135</name>
</gene>
<keyword evidence="3" id="KW-1185">Reference proteome</keyword>
<dbReference type="Proteomes" id="UP001230156">
    <property type="component" value="Unassembled WGS sequence"/>
</dbReference>
<evidence type="ECO:0000313" key="3">
    <source>
        <dbReference type="Proteomes" id="UP001230156"/>
    </source>
</evidence>
<comment type="caution">
    <text evidence="2">The sequence shown here is derived from an EMBL/GenBank/DDBJ whole genome shotgun (WGS) entry which is preliminary data.</text>
</comment>
<reference evidence="3" key="1">
    <citation type="submission" date="2023-08" db="EMBL/GenBank/DDBJ databases">
        <title>Rhodospirillaceae gen. nov., a novel taxon isolated from the Yangtze River Yuezi River estuary sludge.</title>
        <authorList>
            <person name="Ruan L."/>
        </authorList>
    </citation>
    <scope>NUCLEOTIDE SEQUENCE [LARGE SCALE GENOMIC DNA]</scope>
    <source>
        <strain evidence="3">R-7</strain>
    </source>
</reference>
<name>A0ABU0YQ08_9PROT</name>
<evidence type="ECO:0000313" key="2">
    <source>
        <dbReference type="EMBL" id="MDQ7249811.1"/>
    </source>
</evidence>
<sequence>MIDQFDLMPREEAFDPFSVVLFKALQILAFLFFIALLIIDPEASDGKVESKAEFIITVDWPDNHPDDIDTFVQDPQGQIVWFRRREADFMLLDRDDRGGVNDFVVVNGQKVPTSTRQELITIRGIIAGEYTVNIYHFAAVTGRPVPVTVMVQKINPKVTIVAKETIDLHQGGEEKTAVRFTLDAKGAVTETNRIQRSILQTFQNSSKDGKAWTNGATQ</sequence>
<organism evidence="2 3">
    <name type="scientific">Dongia sedimenti</name>
    <dbReference type="NCBI Taxonomy" id="3064282"/>
    <lineage>
        <taxon>Bacteria</taxon>
        <taxon>Pseudomonadati</taxon>
        <taxon>Pseudomonadota</taxon>
        <taxon>Alphaproteobacteria</taxon>
        <taxon>Rhodospirillales</taxon>
        <taxon>Dongiaceae</taxon>
        <taxon>Dongia</taxon>
    </lineage>
</organism>
<protein>
    <submittedName>
        <fullName evidence="2">Uncharacterized protein</fullName>
    </submittedName>
</protein>
<dbReference type="RefSeq" id="WP_379958231.1">
    <property type="nucleotide sequence ID" value="NZ_JAUYVI010000006.1"/>
</dbReference>
<feature type="transmembrane region" description="Helical" evidence="1">
    <location>
        <begin position="20"/>
        <end position="39"/>
    </location>
</feature>
<keyword evidence="1" id="KW-0812">Transmembrane</keyword>
<dbReference type="EMBL" id="JAUYVI010000006">
    <property type="protein sequence ID" value="MDQ7249811.1"/>
    <property type="molecule type" value="Genomic_DNA"/>
</dbReference>
<proteinExistence type="predicted"/>
<keyword evidence="1" id="KW-0472">Membrane</keyword>
<keyword evidence="1" id="KW-1133">Transmembrane helix</keyword>
<evidence type="ECO:0000256" key="1">
    <source>
        <dbReference type="SAM" id="Phobius"/>
    </source>
</evidence>
<accession>A0ABU0YQ08</accession>